<sequence length="20" mass="2366">MPHLSHHEEGEEAKVEETYI</sequence>
<keyword evidence="3" id="KW-1185">Reference proteome</keyword>
<dbReference type="AlphaFoldDB" id="T1JQB2"/>
<dbReference type="Proteomes" id="UP000015104">
    <property type="component" value="Unassembled WGS sequence"/>
</dbReference>
<evidence type="ECO:0000313" key="3">
    <source>
        <dbReference type="Proteomes" id="UP000015104"/>
    </source>
</evidence>
<reference evidence="3" key="1">
    <citation type="submission" date="2011-08" db="EMBL/GenBank/DDBJ databases">
        <authorList>
            <person name="Rombauts S."/>
        </authorList>
    </citation>
    <scope>NUCLEOTIDE SEQUENCE</scope>
    <source>
        <strain evidence="3">London</strain>
    </source>
</reference>
<dbReference type="EMBL" id="CAEY01000437">
    <property type="status" value="NOT_ANNOTATED_CDS"/>
    <property type="molecule type" value="Genomic_DNA"/>
</dbReference>
<dbReference type="EnsemblMetazoa" id="tetur01g02580.1">
    <property type="protein sequence ID" value="tetur01g02580.1"/>
    <property type="gene ID" value="tetur01g02580"/>
</dbReference>
<protein>
    <submittedName>
        <fullName evidence="2">Uncharacterized protein</fullName>
    </submittedName>
</protein>
<dbReference type="HOGENOM" id="CLU_3428624_0_0_1"/>
<evidence type="ECO:0000256" key="1">
    <source>
        <dbReference type="SAM" id="MobiDB-lite"/>
    </source>
</evidence>
<evidence type="ECO:0000313" key="2">
    <source>
        <dbReference type="EnsemblMetazoa" id="tetur01g02580.1"/>
    </source>
</evidence>
<accession>T1JQB2</accession>
<reference evidence="2" key="2">
    <citation type="submission" date="2015-06" db="UniProtKB">
        <authorList>
            <consortium name="EnsemblMetazoa"/>
        </authorList>
    </citation>
    <scope>IDENTIFICATION</scope>
</reference>
<proteinExistence type="predicted"/>
<name>T1JQB2_TETUR</name>
<feature type="region of interest" description="Disordered" evidence="1">
    <location>
        <begin position="1"/>
        <end position="20"/>
    </location>
</feature>
<organism evidence="2 3">
    <name type="scientific">Tetranychus urticae</name>
    <name type="common">Two-spotted spider mite</name>
    <dbReference type="NCBI Taxonomy" id="32264"/>
    <lineage>
        <taxon>Eukaryota</taxon>
        <taxon>Metazoa</taxon>
        <taxon>Ecdysozoa</taxon>
        <taxon>Arthropoda</taxon>
        <taxon>Chelicerata</taxon>
        <taxon>Arachnida</taxon>
        <taxon>Acari</taxon>
        <taxon>Acariformes</taxon>
        <taxon>Trombidiformes</taxon>
        <taxon>Prostigmata</taxon>
        <taxon>Eleutherengona</taxon>
        <taxon>Raphignathae</taxon>
        <taxon>Tetranychoidea</taxon>
        <taxon>Tetranychidae</taxon>
        <taxon>Tetranychus</taxon>
    </lineage>
</organism>